<evidence type="ECO:0000256" key="1">
    <source>
        <dbReference type="ARBA" id="ARBA00009275"/>
    </source>
</evidence>
<dbReference type="Pfam" id="PF01026">
    <property type="entry name" value="TatD_DNase"/>
    <property type="match status" value="1"/>
</dbReference>
<dbReference type="EMBL" id="CP020953">
    <property type="protein sequence ID" value="AWI06728.1"/>
    <property type="molecule type" value="Genomic_DNA"/>
</dbReference>
<dbReference type="AlphaFoldDB" id="A0A2U8DVM5"/>
<feature type="binding site" evidence="4">
    <location>
        <position position="145"/>
    </location>
    <ligand>
        <name>a divalent metal cation</name>
        <dbReference type="ChEBI" id="CHEBI:60240"/>
        <label>2</label>
    </ligand>
</feature>
<organism evidence="5 6">
    <name type="scientific">Clostridium drakei</name>
    <dbReference type="NCBI Taxonomy" id="332101"/>
    <lineage>
        <taxon>Bacteria</taxon>
        <taxon>Bacillati</taxon>
        <taxon>Bacillota</taxon>
        <taxon>Clostridia</taxon>
        <taxon>Eubacteriales</taxon>
        <taxon>Clostridiaceae</taxon>
        <taxon>Clostridium</taxon>
    </lineage>
</organism>
<evidence type="ECO:0000313" key="6">
    <source>
        <dbReference type="Proteomes" id="UP000244910"/>
    </source>
</evidence>
<keyword evidence="3" id="KW-0378">Hydrolase</keyword>
<reference evidence="6" key="1">
    <citation type="submission" date="2017-04" db="EMBL/GenBank/DDBJ databases">
        <authorList>
            <person name="Song Y."/>
            <person name="Cho B.-K."/>
        </authorList>
    </citation>
    <scope>NUCLEOTIDE SEQUENCE [LARGE SCALE GENOMIC DNA]</scope>
    <source>
        <strain evidence="6">SL1</strain>
    </source>
</reference>
<dbReference type="PANTHER" id="PTHR46317:SF1">
    <property type="entry name" value="HYDROLASE, TATD FAMILY"/>
    <property type="match status" value="1"/>
</dbReference>
<keyword evidence="2 4" id="KW-0479">Metal-binding</keyword>
<dbReference type="GO" id="GO:0046872">
    <property type="term" value="F:metal ion binding"/>
    <property type="evidence" value="ECO:0007669"/>
    <property type="project" value="UniProtKB-KW"/>
</dbReference>
<feature type="binding site" evidence="4">
    <location>
        <position position="10"/>
    </location>
    <ligand>
        <name>a divalent metal cation</name>
        <dbReference type="ChEBI" id="CHEBI:60240"/>
        <label>1</label>
    </ligand>
</feature>
<feature type="binding site" evidence="4">
    <location>
        <position position="8"/>
    </location>
    <ligand>
        <name>a divalent metal cation</name>
        <dbReference type="ChEBI" id="CHEBI:60240"/>
        <label>1</label>
    </ligand>
</feature>
<dbReference type="RefSeq" id="WP_052037871.1">
    <property type="nucleotide sequence ID" value="NZ_CP020953.1"/>
</dbReference>
<name>A0A2U8DVM5_9CLOT</name>
<feature type="binding site" evidence="4">
    <location>
        <position position="193"/>
    </location>
    <ligand>
        <name>a divalent metal cation</name>
        <dbReference type="ChEBI" id="CHEBI:60240"/>
        <label>1</label>
    </ligand>
</feature>
<keyword evidence="6" id="KW-1185">Reference proteome</keyword>
<proteinExistence type="inferred from homology"/>
<dbReference type="GO" id="GO:0016788">
    <property type="term" value="F:hydrolase activity, acting on ester bonds"/>
    <property type="evidence" value="ECO:0007669"/>
    <property type="project" value="InterPro"/>
</dbReference>
<protein>
    <submittedName>
        <fullName evidence="5">TatD family deoxyribonuclease</fullName>
    </submittedName>
</protein>
<dbReference type="InterPro" id="IPR001130">
    <property type="entry name" value="TatD-like"/>
</dbReference>
<dbReference type="PIRSF" id="PIRSF005902">
    <property type="entry name" value="DNase_TatD"/>
    <property type="match status" value="1"/>
</dbReference>
<evidence type="ECO:0000256" key="3">
    <source>
        <dbReference type="ARBA" id="ARBA00022801"/>
    </source>
</evidence>
<dbReference type="OrthoDB" id="9810005at2"/>
<accession>A0A2U8DVM5</accession>
<dbReference type="InterPro" id="IPR032466">
    <property type="entry name" value="Metal_Hydrolase"/>
</dbReference>
<sequence length="241" mass="28227">MSKLIDMHFHLDFYPNHSQIYNNINKLCQHTLCVTNQPEIFESCMDMYPVTKYVQFALGYNPQCVNDVPFSKNTFLRNLKRTKYIGEVGLDFSSKFCSKKEKQMEIFDFICTKCIDKVMSVHCKKAEESLYNILSQHKNKKVALHWYSGDEFWLEKFLKLGTYFSINANMINSYKGSKIIKCIPKENLLIESDGPFTKVDGKKYTFDKLTKVYMLLGELLSINSEEMKLQISQNFTKLVEK</sequence>
<dbReference type="SUPFAM" id="SSF51556">
    <property type="entry name" value="Metallo-dependent hydrolases"/>
    <property type="match status" value="1"/>
</dbReference>
<feature type="binding site" evidence="4">
    <location>
        <position position="87"/>
    </location>
    <ligand>
        <name>a divalent metal cation</name>
        <dbReference type="ChEBI" id="CHEBI:60240"/>
        <label>1</label>
    </ligand>
</feature>
<dbReference type="KEGG" id="cdrk:B9W14_20255"/>
<evidence type="ECO:0000256" key="2">
    <source>
        <dbReference type="ARBA" id="ARBA00022723"/>
    </source>
</evidence>
<evidence type="ECO:0000313" key="5">
    <source>
        <dbReference type="EMBL" id="AWI06728.1"/>
    </source>
</evidence>
<dbReference type="PANTHER" id="PTHR46317">
    <property type="entry name" value="HYDROLASE OF PHP SUPERFAMILY-RELATED PROTEIN"/>
    <property type="match status" value="1"/>
</dbReference>
<evidence type="ECO:0000256" key="4">
    <source>
        <dbReference type="PIRSR" id="PIRSR005902-1"/>
    </source>
</evidence>
<comment type="similarity">
    <text evidence="1">Belongs to the metallo-dependent hydrolases superfamily. TatD-type hydrolase family.</text>
</comment>
<feature type="binding site" evidence="4">
    <location>
        <position position="122"/>
    </location>
    <ligand>
        <name>a divalent metal cation</name>
        <dbReference type="ChEBI" id="CHEBI:60240"/>
        <label>2</label>
    </ligand>
</feature>
<gene>
    <name evidence="5" type="ORF">B9W14_20255</name>
</gene>
<dbReference type="Gene3D" id="3.20.20.140">
    <property type="entry name" value="Metal-dependent hydrolases"/>
    <property type="match status" value="1"/>
</dbReference>
<dbReference type="Proteomes" id="UP000244910">
    <property type="component" value="Chromosome"/>
</dbReference>